<evidence type="ECO:0000313" key="4">
    <source>
        <dbReference type="Proteomes" id="UP000092730"/>
    </source>
</evidence>
<evidence type="ECO:0000313" key="2">
    <source>
        <dbReference type="EMBL" id="OCF24162.1"/>
    </source>
</evidence>
<name>A0A1B9FZG7_9TREE</name>
<feature type="region of interest" description="Disordered" evidence="1">
    <location>
        <begin position="1"/>
        <end position="35"/>
    </location>
</feature>
<dbReference type="VEuPathDB" id="FungiDB:I302_05621"/>
<dbReference type="GeneID" id="30210020"/>
<feature type="compositionally biased region" description="Basic and acidic residues" evidence="1">
    <location>
        <begin position="15"/>
        <end position="24"/>
    </location>
</feature>
<reference evidence="2" key="1">
    <citation type="submission" date="2013-07" db="EMBL/GenBank/DDBJ databases">
        <title>The Genome Sequence of Cryptococcus bestiolae CBS10118.</title>
        <authorList>
            <consortium name="The Broad Institute Genome Sequencing Platform"/>
            <person name="Cuomo C."/>
            <person name="Litvintseva A."/>
            <person name="Chen Y."/>
            <person name="Heitman J."/>
            <person name="Sun S."/>
            <person name="Springer D."/>
            <person name="Dromer F."/>
            <person name="Young S.K."/>
            <person name="Zeng Q."/>
            <person name="Gargeya S."/>
            <person name="Fitzgerald M."/>
            <person name="Abouelleil A."/>
            <person name="Alvarado L."/>
            <person name="Berlin A.M."/>
            <person name="Chapman S.B."/>
            <person name="Dewar J."/>
            <person name="Goldberg J."/>
            <person name="Griggs A."/>
            <person name="Gujja S."/>
            <person name="Hansen M."/>
            <person name="Howarth C."/>
            <person name="Imamovic A."/>
            <person name="Larimer J."/>
            <person name="McCowan C."/>
            <person name="Murphy C."/>
            <person name="Pearson M."/>
            <person name="Priest M."/>
            <person name="Roberts A."/>
            <person name="Saif S."/>
            <person name="Shea T."/>
            <person name="Sykes S."/>
            <person name="Wortman J."/>
            <person name="Nusbaum C."/>
            <person name="Birren B."/>
        </authorList>
    </citation>
    <scope>NUCLEOTIDE SEQUENCE [LARGE SCALE GENOMIC DNA]</scope>
    <source>
        <strain evidence="2">CBS 10118</strain>
    </source>
</reference>
<proteinExistence type="predicted"/>
<evidence type="ECO:0000256" key="1">
    <source>
        <dbReference type="SAM" id="MobiDB-lite"/>
    </source>
</evidence>
<dbReference type="RefSeq" id="XP_019045232.1">
    <property type="nucleotide sequence ID" value="XM_019192235.1"/>
</dbReference>
<accession>A0A1B9FZG7</accession>
<dbReference type="EMBL" id="CP144545">
    <property type="protein sequence ID" value="WVW85078.1"/>
    <property type="molecule type" value="Genomic_DNA"/>
</dbReference>
<dbReference type="EMBL" id="KI894022">
    <property type="protein sequence ID" value="OCF24162.1"/>
    <property type="molecule type" value="Genomic_DNA"/>
</dbReference>
<evidence type="ECO:0000313" key="3">
    <source>
        <dbReference type="EMBL" id="WVW85078.1"/>
    </source>
</evidence>
<reference evidence="3" key="4">
    <citation type="submission" date="2024-02" db="EMBL/GenBank/DDBJ databases">
        <title>Comparative genomics of Cryptococcus and Kwoniella reveals pathogenesis evolution and contrasting modes of karyotype evolution via chromosome fusion or intercentromeric recombination.</title>
        <authorList>
            <person name="Coelho M.A."/>
            <person name="David-Palma M."/>
            <person name="Shea T."/>
            <person name="Bowers K."/>
            <person name="McGinley-Smith S."/>
            <person name="Mohammad A.W."/>
            <person name="Gnirke A."/>
            <person name="Yurkov A.M."/>
            <person name="Nowrousian M."/>
            <person name="Sun S."/>
            <person name="Cuomo C.A."/>
            <person name="Heitman J."/>
        </authorList>
    </citation>
    <scope>NUCLEOTIDE SEQUENCE</scope>
    <source>
        <strain evidence="3">CBS 10118</strain>
    </source>
</reference>
<keyword evidence="4" id="KW-1185">Reference proteome</keyword>
<sequence>MDYHDYQASLTNENSQDRTCNRSRKDQRRPFVPPPLDLSWEVAQLAQMGHSNPSNTAWVDEQLDAPGFAGASTYQMPVDLVAHPPSLGMNTYTDFPSDMDDTVHSDSQMFETESHPTEYQHEMNQIQPFFNEINDRSTDTQAFDSPNSFGSMGRLAPFPISSNDDGLNNQSQFLHPAGAVVPRRHETVHERDFFNFTEESTRFFQTNRSRNVYLISIPERLEAQRRERARTHTITTTGARRSDEVVCHMTVKDTKEIFKLIPENFSEWWNRYSETLHANLDEEYEYEIDTKGRRNNMSPGTRLNTVPLTVERASMRAGEYALLLSLRDKYEGLKGKDQTKHQTKEVSLTISEAAEKIPSETLIRGTRETIKPWLNRTFGAYTCREKKDSKHRKAGQYPRPTGYYTPSLNRS</sequence>
<feature type="region of interest" description="Disordered" evidence="1">
    <location>
        <begin position="385"/>
        <end position="411"/>
    </location>
</feature>
<gene>
    <name evidence="2" type="ORF">I302_05621</name>
    <name evidence="3" type="ORF">I302_107114</name>
</gene>
<dbReference type="Proteomes" id="UP000092730">
    <property type="component" value="Chromosome 5"/>
</dbReference>
<dbReference type="KEGG" id="kbi:30210020"/>
<organism evidence="2">
    <name type="scientific">Kwoniella bestiolae CBS 10118</name>
    <dbReference type="NCBI Taxonomy" id="1296100"/>
    <lineage>
        <taxon>Eukaryota</taxon>
        <taxon>Fungi</taxon>
        <taxon>Dikarya</taxon>
        <taxon>Basidiomycota</taxon>
        <taxon>Agaricomycotina</taxon>
        <taxon>Tremellomycetes</taxon>
        <taxon>Tremellales</taxon>
        <taxon>Cryptococcaceae</taxon>
        <taxon>Kwoniella</taxon>
    </lineage>
</organism>
<reference evidence="3" key="2">
    <citation type="submission" date="2013-07" db="EMBL/GenBank/DDBJ databases">
        <authorList>
            <consortium name="The Broad Institute Genome Sequencing Platform"/>
            <person name="Cuomo C."/>
            <person name="Litvintseva A."/>
            <person name="Chen Y."/>
            <person name="Heitman J."/>
            <person name="Sun S."/>
            <person name="Springer D."/>
            <person name="Dromer F."/>
            <person name="Young S.K."/>
            <person name="Zeng Q."/>
            <person name="Gargeya S."/>
            <person name="Fitzgerald M."/>
            <person name="Abouelleil A."/>
            <person name="Alvarado L."/>
            <person name="Berlin A.M."/>
            <person name="Chapman S.B."/>
            <person name="Dewar J."/>
            <person name="Goldberg J."/>
            <person name="Griggs A."/>
            <person name="Gujja S."/>
            <person name="Hansen M."/>
            <person name="Howarth C."/>
            <person name="Imamovic A."/>
            <person name="Larimer J."/>
            <person name="McCowan C."/>
            <person name="Murphy C."/>
            <person name="Pearson M."/>
            <person name="Priest M."/>
            <person name="Roberts A."/>
            <person name="Saif S."/>
            <person name="Shea T."/>
            <person name="Sykes S."/>
            <person name="Wortman J."/>
            <person name="Nusbaum C."/>
            <person name="Birren B."/>
        </authorList>
    </citation>
    <scope>NUCLEOTIDE SEQUENCE</scope>
    <source>
        <strain evidence="3">CBS 10118</strain>
    </source>
</reference>
<dbReference type="AlphaFoldDB" id="A0A1B9FZG7"/>
<protein>
    <submittedName>
        <fullName evidence="2">Uncharacterized protein</fullName>
    </submittedName>
</protein>
<reference evidence="2" key="3">
    <citation type="submission" date="2014-01" db="EMBL/GenBank/DDBJ databases">
        <title>Evolution of pathogenesis and genome organization in the Tremellales.</title>
        <authorList>
            <person name="Cuomo C."/>
            <person name="Litvintseva A."/>
            <person name="Heitman J."/>
            <person name="Chen Y."/>
            <person name="Sun S."/>
            <person name="Springer D."/>
            <person name="Dromer F."/>
            <person name="Young S."/>
            <person name="Zeng Q."/>
            <person name="Chapman S."/>
            <person name="Gujja S."/>
            <person name="Saif S."/>
            <person name="Birren B."/>
        </authorList>
    </citation>
    <scope>NUCLEOTIDE SEQUENCE</scope>
    <source>
        <strain evidence="2">CBS 10118</strain>
    </source>
</reference>